<evidence type="ECO:0000256" key="1">
    <source>
        <dbReference type="SAM" id="Coils"/>
    </source>
</evidence>
<sequence>MQALEVSLKEGAEERVRLSKKVERARAETRMAEEKFGQREGTLDSELKRLHNEVRLSRTRITGVEMQLESTRKKLDLTSDQLVRKREKKKRWKRMCLDMQGQLQFCHQQIEERDEALAVVAARLTPIEVDLAILVADRGRWQ</sequence>
<comment type="caution">
    <text evidence="2">The sequence shown here is derived from an EMBL/GenBank/DDBJ whole genome shotgun (WGS) entry which is preliminary data.</text>
</comment>
<reference evidence="2 3" key="1">
    <citation type="submission" date="2020-02" db="EMBL/GenBank/DDBJ databases">
        <title>Draft genome sequence of Haematococcus lacustris strain NIES-144.</title>
        <authorList>
            <person name="Morimoto D."/>
            <person name="Nakagawa S."/>
            <person name="Yoshida T."/>
            <person name="Sawayama S."/>
        </authorList>
    </citation>
    <scope>NUCLEOTIDE SEQUENCE [LARGE SCALE GENOMIC DNA]</scope>
    <source>
        <strain evidence="2 3">NIES-144</strain>
    </source>
</reference>
<evidence type="ECO:0000313" key="2">
    <source>
        <dbReference type="EMBL" id="GFH31642.1"/>
    </source>
</evidence>
<dbReference type="Proteomes" id="UP000485058">
    <property type="component" value="Unassembled WGS sequence"/>
</dbReference>
<dbReference type="AlphaFoldDB" id="A0A6A0AGC0"/>
<name>A0A6A0AGC0_HAELA</name>
<dbReference type="EMBL" id="BLLF01005792">
    <property type="protein sequence ID" value="GFH31642.1"/>
    <property type="molecule type" value="Genomic_DNA"/>
</dbReference>
<protein>
    <submittedName>
        <fullName evidence="2">Uncharacterized protein</fullName>
    </submittedName>
</protein>
<keyword evidence="3" id="KW-1185">Reference proteome</keyword>
<feature type="non-terminal residue" evidence="2">
    <location>
        <position position="1"/>
    </location>
</feature>
<proteinExistence type="predicted"/>
<evidence type="ECO:0000313" key="3">
    <source>
        <dbReference type="Proteomes" id="UP000485058"/>
    </source>
</evidence>
<organism evidence="2 3">
    <name type="scientific">Haematococcus lacustris</name>
    <name type="common">Green alga</name>
    <name type="synonym">Haematococcus pluvialis</name>
    <dbReference type="NCBI Taxonomy" id="44745"/>
    <lineage>
        <taxon>Eukaryota</taxon>
        <taxon>Viridiplantae</taxon>
        <taxon>Chlorophyta</taxon>
        <taxon>core chlorophytes</taxon>
        <taxon>Chlorophyceae</taxon>
        <taxon>CS clade</taxon>
        <taxon>Chlamydomonadales</taxon>
        <taxon>Haematococcaceae</taxon>
        <taxon>Haematococcus</taxon>
    </lineage>
</organism>
<gene>
    <name evidence="2" type="ORF">HaLaN_30722</name>
</gene>
<feature type="coiled-coil region" evidence="1">
    <location>
        <begin position="8"/>
        <end position="35"/>
    </location>
</feature>
<keyword evidence="1" id="KW-0175">Coiled coil</keyword>
<accession>A0A6A0AGC0</accession>